<organism evidence="1 2">
    <name type="scientific">Flagellimonas olearia</name>
    <dbReference type="NCBI Taxonomy" id="552546"/>
    <lineage>
        <taxon>Bacteria</taxon>
        <taxon>Pseudomonadati</taxon>
        <taxon>Bacteroidota</taxon>
        <taxon>Flavobacteriia</taxon>
        <taxon>Flavobacteriales</taxon>
        <taxon>Flavobacteriaceae</taxon>
        <taxon>Flagellimonas</taxon>
    </lineage>
</organism>
<dbReference type="Proteomes" id="UP000290261">
    <property type="component" value="Unassembled WGS sequence"/>
</dbReference>
<protein>
    <recommendedName>
        <fullName evidence="3">Transglutaminase-like domain-containing protein</fullName>
    </recommendedName>
</protein>
<dbReference type="InterPro" id="IPR038765">
    <property type="entry name" value="Papain-like_cys_pep_sf"/>
</dbReference>
<proteinExistence type="predicted"/>
<name>A0A444VRQ5_9FLAO</name>
<comment type="caution">
    <text evidence="1">The sequence shown here is derived from an EMBL/GenBank/DDBJ whole genome shotgun (WGS) entry which is preliminary data.</text>
</comment>
<keyword evidence="2" id="KW-1185">Reference proteome</keyword>
<evidence type="ECO:0000313" key="2">
    <source>
        <dbReference type="Proteomes" id="UP000290261"/>
    </source>
</evidence>
<accession>A0A444VRQ5</accession>
<sequence length="761" mass="86811">MANGHVHAHFFKGHDSDISCFFYGTGSLLTDLDSLWSKSKPSETPRLRKTEIEWDASDIEKNAQLANLHFDAKRNAIKLDSILLVEDDAPATGVPEGYKMYQSDGGPVAWIEDLKKGMVIKKILTLDDPSAASARVVFKAMEVEGNQEPLYISINGQEIVRQASRVAYTKARQYIDFVWDRWYYVDLPVDQLKQGDNELLMWTNSESTSWRILVAHAQEFKRGSLTRTQHPNKSLKSKDGGRTWNDSRLGAFDAIDGEYSIRLSLDRYQDSGTYTSSVIDLVDMDSPLKRLSHNLKTSIWPKLEVPSKTEAKVFVRFGLGPASGSKWTNWEHMVDGKEYALQDMRYMQWRVELKTGDPMVTPRIKGLSIKTEWEDHSPNQGTGLNVHVVNNGEIVSPSYPFSYENLNHPGLKRYREVHQLDRIVEGATSEFEIMMRLLNWAYRVPITLDPYSWDWNDVTVETAISDLPKFETESSFEMPKLNGPYFEGRRMVGMCLYPNQALIGALLSLGYQARHINIHSEGMSGHEVIEVWSNEFNKWVYMDATRDYYYFDSETGVPLNGLEIHNKLIEQVPFVETWESPYVPLLGKKVVSKIDIGMRQGNNPFPIADGGGEYLLKTMGHFRIIPRNDFLSNPTPVPVHTGATCWGWDGFLNWYDTKFPKRDEYQRYTNRPIDFYQPLNQTKVSLVETKTPGTVKIEADTFTPGGFDTFLISLNGSDWSSQSTLARDWVLKSGLNNIKVRSKNSRNVLGPISHLKVVYNP</sequence>
<evidence type="ECO:0000313" key="1">
    <source>
        <dbReference type="EMBL" id="RYC53504.1"/>
    </source>
</evidence>
<dbReference type="AlphaFoldDB" id="A0A444VRQ5"/>
<dbReference type="SUPFAM" id="SSF54001">
    <property type="entry name" value="Cysteine proteinases"/>
    <property type="match status" value="1"/>
</dbReference>
<dbReference type="EMBL" id="JJMP01000001">
    <property type="protein sequence ID" value="RYC53504.1"/>
    <property type="molecule type" value="Genomic_DNA"/>
</dbReference>
<gene>
    <name evidence="1" type="ORF">DN53_04680</name>
</gene>
<evidence type="ECO:0008006" key="3">
    <source>
        <dbReference type="Google" id="ProtNLM"/>
    </source>
</evidence>
<reference evidence="1 2" key="1">
    <citation type="submission" date="2014-04" db="EMBL/GenBank/DDBJ databases">
        <title>Whole genome of Muricauda olearia.</title>
        <authorList>
            <person name="Zhang X.-H."/>
            <person name="Tang K."/>
        </authorList>
    </citation>
    <scope>NUCLEOTIDE SEQUENCE [LARGE SCALE GENOMIC DNA]</scope>
    <source>
        <strain evidence="1 2">Th120</strain>
    </source>
</reference>